<dbReference type="GO" id="GO:0006633">
    <property type="term" value="P:fatty acid biosynthetic process"/>
    <property type="evidence" value="ECO:0007669"/>
    <property type="project" value="UniProtKB-KW"/>
</dbReference>
<sequence length="85" mass="9057">MSQQTQQAPFPGVFYRRPSPEAEAFVSPGDSVQAGDTIGLLEVMKQFCELKAEVTGQIASIEVDDGDVLEAGQDILVIDVSEGEA</sequence>
<evidence type="ECO:0000259" key="3">
    <source>
        <dbReference type="PROSITE" id="PS50968"/>
    </source>
</evidence>
<dbReference type="EMBL" id="CP098827">
    <property type="protein sequence ID" value="XBO72487.1"/>
    <property type="molecule type" value="Genomic_DNA"/>
</dbReference>
<keyword evidence="2" id="KW-0444">Lipid biosynthesis</keyword>
<dbReference type="GO" id="GO:0003989">
    <property type="term" value="F:acetyl-CoA carboxylase activity"/>
    <property type="evidence" value="ECO:0007669"/>
    <property type="project" value="InterPro"/>
</dbReference>
<evidence type="ECO:0000313" key="4">
    <source>
        <dbReference type="EMBL" id="XBO72487.1"/>
    </source>
</evidence>
<proteinExistence type="predicted"/>
<feature type="domain" description="Lipoyl-binding" evidence="3">
    <location>
        <begin position="1"/>
        <end position="79"/>
    </location>
</feature>
<protein>
    <recommendedName>
        <fullName evidence="2">Biotin carboxyl carrier protein of acetyl-CoA carboxylase</fullName>
    </recommendedName>
</protein>
<name>A0AAU7KLY6_9GAMM</name>
<keyword evidence="2" id="KW-0276">Fatty acid metabolism</keyword>
<keyword evidence="2" id="KW-0443">Lipid metabolism</keyword>
<dbReference type="Gene3D" id="2.40.50.100">
    <property type="match status" value="1"/>
</dbReference>
<reference evidence="4" key="1">
    <citation type="submission" date="2022-06" db="EMBL/GenBank/DDBJ databases">
        <title>A novel DMS-producing enzyme.</title>
        <authorList>
            <person name="Zhang Y."/>
        </authorList>
    </citation>
    <scope>NUCLEOTIDE SEQUENCE</scope>
    <source>
        <strain evidence="4">RT37</strain>
    </source>
</reference>
<gene>
    <name evidence="4" type="ORF">NFG58_07225</name>
</gene>
<dbReference type="SUPFAM" id="SSF51230">
    <property type="entry name" value="Single hybrid motif"/>
    <property type="match status" value="1"/>
</dbReference>
<dbReference type="AlphaFoldDB" id="A0AAU7KLY6"/>
<dbReference type="RefSeq" id="WP_045993215.1">
    <property type="nucleotide sequence ID" value="NZ_CP098827.1"/>
</dbReference>
<dbReference type="GO" id="GO:0009317">
    <property type="term" value="C:acetyl-CoA carboxylase complex"/>
    <property type="evidence" value="ECO:0007669"/>
    <property type="project" value="InterPro"/>
</dbReference>
<comment type="function">
    <text evidence="1 2">This protein is a component of the acetyl coenzyme A carboxylase complex; first, biotin carboxylase catalyzes the carboxylation of the carrier protein and then the transcarboxylase transfers the carboxyl group to form malonyl-CoA.</text>
</comment>
<keyword evidence="2" id="KW-0092">Biotin</keyword>
<dbReference type="PRINTS" id="PR01071">
    <property type="entry name" value="ACOABIOTINCC"/>
</dbReference>
<organism evidence="4">
    <name type="scientific">Halomonas sp. RT37</name>
    <dbReference type="NCBI Taxonomy" id="2950872"/>
    <lineage>
        <taxon>Bacteria</taxon>
        <taxon>Pseudomonadati</taxon>
        <taxon>Pseudomonadota</taxon>
        <taxon>Gammaproteobacteria</taxon>
        <taxon>Oceanospirillales</taxon>
        <taxon>Halomonadaceae</taxon>
        <taxon>Halomonas</taxon>
    </lineage>
</organism>
<comment type="pathway">
    <text evidence="2">Lipid metabolism; fatty acid biosynthesis.</text>
</comment>
<evidence type="ECO:0000256" key="2">
    <source>
        <dbReference type="RuleBase" id="RU364072"/>
    </source>
</evidence>
<dbReference type="Pfam" id="PF00364">
    <property type="entry name" value="Biotin_lipoyl"/>
    <property type="match status" value="1"/>
</dbReference>
<dbReference type="InterPro" id="IPR000089">
    <property type="entry name" value="Biotin_lipoyl"/>
</dbReference>
<evidence type="ECO:0000256" key="1">
    <source>
        <dbReference type="ARBA" id="ARBA00003761"/>
    </source>
</evidence>
<dbReference type="CDD" id="cd06850">
    <property type="entry name" value="biotinyl_domain"/>
    <property type="match status" value="1"/>
</dbReference>
<keyword evidence="2" id="KW-0275">Fatty acid biosynthesis</keyword>
<dbReference type="InterPro" id="IPR011053">
    <property type="entry name" value="Single_hybrid_motif"/>
</dbReference>
<accession>A0AAU7KLY6</accession>
<dbReference type="InterPro" id="IPR001249">
    <property type="entry name" value="AcCoA_biotinCC"/>
</dbReference>
<dbReference type="PROSITE" id="PS50968">
    <property type="entry name" value="BIOTINYL_LIPOYL"/>
    <property type="match status" value="1"/>
</dbReference>
<dbReference type="NCBIfam" id="NF005457">
    <property type="entry name" value="PRK07051.1"/>
    <property type="match status" value="1"/>
</dbReference>